<name>A0ABV5G1H1_9MICC</name>
<protein>
    <submittedName>
        <fullName evidence="3">Zinc-binding dehydrogenase</fullName>
    </submittedName>
</protein>
<feature type="region of interest" description="Disordered" evidence="2">
    <location>
        <begin position="102"/>
        <end position="129"/>
    </location>
</feature>
<gene>
    <name evidence="3" type="ORF">ACFFX0_16870</name>
</gene>
<dbReference type="Gene3D" id="3.90.180.10">
    <property type="entry name" value="Medium-chain alcohol dehydrogenases, catalytic domain"/>
    <property type="match status" value="1"/>
</dbReference>
<dbReference type="Proteomes" id="UP001589575">
    <property type="component" value="Unassembled WGS sequence"/>
</dbReference>
<dbReference type="InterPro" id="IPR036291">
    <property type="entry name" value="NAD(P)-bd_dom_sf"/>
</dbReference>
<evidence type="ECO:0000313" key="3">
    <source>
        <dbReference type="EMBL" id="MFB9072781.1"/>
    </source>
</evidence>
<proteinExistence type="predicted"/>
<dbReference type="EMBL" id="JBHMFI010000001">
    <property type="protein sequence ID" value="MFB9072781.1"/>
    <property type="molecule type" value="Genomic_DNA"/>
</dbReference>
<dbReference type="InterPro" id="IPR051603">
    <property type="entry name" value="Zinc-ADH_QOR/CCCR"/>
</dbReference>
<evidence type="ECO:0000313" key="4">
    <source>
        <dbReference type="Proteomes" id="UP001589575"/>
    </source>
</evidence>
<feature type="compositionally biased region" description="Gly residues" evidence="2">
    <location>
        <begin position="104"/>
        <end position="116"/>
    </location>
</feature>
<dbReference type="PANTHER" id="PTHR44154:SF1">
    <property type="entry name" value="QUINONE OXIDOREDUCTASE"/>
    <property type="match status" value="1"/>
</dbReference>
<dbReference type="Pfam" id="PF13602">
    <property type="entry name" value="ADH_zinc_N_2"/>
    <property type="match status" value="1"/>
</dbReference>
<evidence type="ECO:0000256" key="2">
    <source>
        <dbReference type="SAM" id="MobiDB-lite"/>
    </source>
</evidence>
<organism evidence="3 4">
    <name type="scientific">Citricoccus parietis</name>
    <dbReference type="NCBI Taxonomy" id="592307"/>
    <lineage>
        <taxon>Bacteria</taxon>
        <taxon>Bacillati</taxon>
        <taxon>Actinomycetota</taxon>
        <taxon>Actinomycetes</taxon>
        <taxon>Micrococcales</taxon>
        <taxon>Micrococcaceae</taxon>
        <taxon>Citricoccus</taxon>
    </lineage>
</organism>
<comment type="caution">
    <text evidence="3">The sequence shown here is derived from an EMBL/GenBank/DDBJ whole genome shotgun (WGS) entry which is preliminary data.</text>
</comment>
<dbReference type="SUPFAM" id="SSF51735">
    <property type="entry name" value="NAD(P)-binding Rossmann-fold domains"/>
    <property type="match status" value="1"/>
</dbReference>
<sequence length="204" mass="20343">MCTAFDALGELDLPDGATLLVLGAGGGVGTAACGLARDRGLIVLGVASEAKRPIVEELGARHVVKGDGWTERVRALAPDGVDGVIDTVGGGTLREAAGLLRAGSGAGESGQGSGRGGAERGQSGPNRPCVLPLRSVADYDLARELGGAPVTRRRTTAVYSQVAELVAAGHFTPVVSTVYPFEDAAEAVAAVESGSPVGNVVVTG</sequence>
<accession>A0ABV5G1H1</accession>
<evidence type="ECO:0000256" key="1">
    <source>
        <dbReference type="ARBA" id="ARBA00022857"/>
    </source>
</evidence>
<dbReference type="Gene3D" id="3.40.50.720">
    <property type="entry name" value="NAD(P)-binding Rossmann-like Domain"/>
    <property type="match status" value="1"/>
</dbReference>
<keyword evidence="1" id="KW-0521">NADP</keyword>
<dbReference type="PANTHER" id="PTHR44154">
    <property type="entry name" value="QUINONE OXIDOREDUCTASE"/>
    <property type="match status" value="1"/>
</dbReference>
<reference evidence="3 4" key="1">
    <citation type="submission" date="2024-09" db="EMBL/GenBank/DDBJ databases">
        <authorList>
            <person name="Sun Q."/>
            <person name="Mori K."/>
        </authorList>
    </citation>
    <scope>NUCLEOTIDE SEQUENCE [LARGE SCALE GENOMIC DNA]</scope>
    <source>
        <strain evidence="3 4">CCM 7609</strain>
    </source>
</reference>
<keyword evidence="4" id="KW-1185">Reference proteome</keyword>